<gene>
    <name evidence="1" type="ORF">PanWU01x14_169330</name>
</gene>
<dbReference type="AlphaFoldDB" id="A0A2P5CAD7"/>
<proteinExistence type="predicted"/>
<dbReference type="Proteomes" id="UP000237105">
    <property type="component" value="Unassembled WGS sequence"/>
</dbReference>
<protein>
    <recommendedName>
        <fullName evidence="3">Cytochrome P</fullName>
    </recommendedName>
</protein>
<organism evidence="1 2">
    <name type="scientific">Parasponia andersonii</name>
    <name type="common">Sponia andersonii</name>
    <dbReference type="NCBI Taxonomy" id="3476"/>
    <lineage>
        <taxon>Eukaryota</taxon>
        <taxon>Viridiplantae</taxon>
        <taxon>Streptophyta</taxon>
        <taxon>Embryophyta</taxon>
        <taxon>Tracheophyta</taxon>
        <taxon>Spermatophyta</taxon>
        <taxon>Magnoliopsida</taxon>
        <taxon>eudicotyledons</taxon>
        <taxon>Gunneridae</taxon>
        <taxon>Pentapetalae</taxon>
        <taxon>rosids</taxon>
        <taxon>fabids</taxon>
        <taxon>Rosales</taxon>
        <taxon>Cannabaceae</taxon>
        <taxon>Parasponia</taxon>
    </lineage>
</organism>
<evidence type="ECO:0000313" key="2">
    <source>
        <dbReference type="Proteomes" id="UP000237105"/>
    </source>
</evidence>
<comment type="caution">
    <text evidence="1">The sequence shown here is derived from an EMBL/GenBank/DDBJ whole genome shotgun (WGS) entry which is preliminary data.</text>
</comment>
<dbReference type="STRING" id="3476.A0A2P5CAD7"/>
<evidence type="ECO:0000313" key="1">
    <source>
        <dbReference type="EMBL" id="PON58002.1"/>
    </source>
</evidence>
<reference evidence="2" key="1">
    <citation type="submission" date="2016-06" db="EMBL/GenBank/DDBJ databases">
        <title>Parallel loss of symbiosis genes in relatives of nitrogen-fixing non-legume Parasponia.</title>
        <authorList>
            <person name="Van Velzen R."/>
            <person name="Holmer R."/>
            <person name="Bu F."/>
            <person name="Rutten L."/>
            <person name="Van Zeijl A."/>
            <person name="Liu W."/>
            <person name="Santuari L."/>
            <person name="Cao Q."/>
            <person name="Sharma T."/>
            <person name="Shen D."/>
            <person name="Roswanjaya Y."/>
            <person name="Wardhani T."/>
            <person name="Kalhor M.S."/>
            <person name="Jansen J."/>
            <person name="Van den Hoogen J."/>
            <person name="Gungor B."/>
            <person name="Hartog M."/>
            <person name="Hontelez J."/>
            <person name="Verver J."/>
            <person name="Yang W.-C."/>
            <person name="Schijlen E."/>
            <person name="Repin R."/>
            <person name="Schilthuizen M."/>
            <person name="Schranz E."/>
            <person name="Heidstra R."/>
            <person name="Miyata K."/>
            <person name="Fedorova E."/>
            <person name="Kohlen W."/>
            <person name="Bisseling T."/>
            <person name="Smit S."/>
            <person name="Geurts R."/>
        </authorList>
    </citation>
    <scope>NUCLEOTIDE SEQUENCE [LARGE SCALE GENOMIC DNA]</scope>
    <source>
        <strain evidence="2">cv. WU1-14</strain>
    </source>
</reference>
<dbReference type="OrthoDB" id="1372046at2759"/>
<evidence type="ECO:0008006" key="3">
    <source>
        <dbReference type="Google" id="ProtNLM"/>
    </source>
</evidence>
<accession>A0A2P5CAD7</accession>
<sequence length="62" mass="7193">MFGFVTYLVALNHWVYRWQNPTCNGKLPPGSMGFPLIGETIQFFTSHSLYSIPPFIQKRMAR</sequence>
<dbReference type="EMBL" id="JXTB01000153">
    <property type="protein sequence ID" value="PON58002.1"/>
    <property type="molecule type" value="Genomic_DNA"/>
</dbReference>
<name>A0A2P5CAD7_PARAD</name>
<keyword evidence="2" id="KW-1185">Reference proteome</keyword>
<feature type="non-terminal residue" evidence="1">
    <location>
        <position position="62"/>
    </location>
</feature>